<dbReference type="RefSeq" id="WP_019460252.1">
    <property type="nucleotide sequence ID" value="NZ_AP031462.1"/>
</dbReference>
<sequence length="179" mass="18400">MGRHRAAAHRKQGGGLFRACPLLLALLAAPLLAACAGPADGLPDRSAVLDEVMRNYRASLIAVSGENPLPAGAAGGKAEPAAVQPAMALRPGVPPASVASLRGQTGPAVRAALGQPVFRRVEGPAEIWLYSGQRCQLDLILYPSGREMLVAWAAARAAGTGRVTEEACLRELGSRPPGA</sequence>
<name>A0A379MYS5_9PROT</name>
<dbReference type="GeneID" id="99635664"/>
<organism evidence="2 3">
    <name type="scientific">Roseomonas mucosa</name>
    <dbReference type="NCBI Taxonomy" id="207340"/>
    <lineage>
        <taxon>Bacteria</taxon>
        <taxon>Pseudomonadati</taxon>
        <taxon>Pseudomonadota</taxon>
        <taxon>Alphaproteobacteria</taxon>
        <taxon>Acetobacterales</taxon>
        <taxon>Roseomonadaceae</taxon>
        <taxon>Roseomonas</taxon>
    </lineage>
</organism>
<feature type="signal peptide" evidence="1">
    <location>
        <begin position="1"/>
        <end position="33"/>
    </location>
</feature>
<keyword evidence="1" id="KW-0732">Signal</keyword>
<dbReference type="EMBL" id="UGVN01000001">
    <property type="protein sequence ID" value="SUE38320.1"/>
    <property type="molecule type" value="Genomic_DNA"/>
</dbReference>
<dbReference type="AlphaFoldDB" id="A0A379MYS5"/>
<evidence type="ECO:0008006" key="4">
    <source>
        <dbReference type="Google" id="ProtNLM"/>
    </source>
</evidence>
<evidence type="ECO:0000256" key="1">
    <source>
        <dbReference type="SAM" id="SignalP"/>
    </source>
</evidence>
<evidence type="ECO:0000313" key="2">
    <source>
        <dbReference type="EMBL" id="SUE38320.1"/>
    </source>
</evidence>
<dbReference type="PROSITE" id="PS51257">
    <property type="entry name" value="PROKAR_LIPOPROTEIN"/>
    <property type="match status" value="1"/>
</dbReference>
<reference evidence="2 3" key="1">
    <citation type="submission" date="2018-06" db="EMBL/GenBank/DDBJ databases">
        <authorList>
            <consortium name="Pathogen Informatics"/>
            <person name="Doyle S."/>
        </authorList>
    </citation>
    <scope>NUCLEOTIDE SEQUENCE [LARGE SCALE GENOMIC DNA]</scope>
    <source>
        <strain evidence="2 3">NCTC13291</strain>
    </source>
</reference>
<feature type="chain" id="PRO_5016847218" description="Lipoprotein" evidence="1">
    <location>
        <begin position="34"/>
        <end position="179"/>
    </location>
</feature>
<gene>
    <name evidence="2" type="ORF">NCTC13291_00642</name>
</gene>
<accession>A0A379MYS5</accession>
<dbReference type="Proteomes" id="UP000254919">
    <property type="component" value="Unassembled WGS sequence"/>
</dbReference>
<protein>
    <recommendedName>
        <fullName evidence="4">Lipoprotein</fullName>
    </recommendedName>
</protein>
<evidence type="ECO:0000313" key="3">
    <source>
        <dbReference type="Proteomes" id="UP000254919"/>
    </source>
</evidence>
<proteinExistence type="predicted"/>